<dbReference type="PROSITE" id="PS50181">
    <property type="entry name" value="FBOX"/>
    <property type="match status" value="1"/>
</dbReference>
<keyword evidence="1" id="KW-0175">Coiled coil</keyword>
<proteinExistence type="predicted"/>
<evidence type="ECO:0000256" key="1">
    <source>
        <dbReference type="SAM" id="Coils"/>
    </source>
</evidence>
<feature type="coiled-coil region" evidence="1">
    <location>
        <begin position="138"/>
        <end position="165"/>
    </location>
</feature>
<keyword evidence="2" id="KW-0732">Signal</keyword>
<evidence type="ECO:0000259" key="3">
    <source>
        <dbReference type="PROSITE" id="PS50181"/>
    </source>
</evidence>
<evidence type="ECO:0000313" key="4">
    <source>
        <dbReference type="EMBL" id="KAF1835192.1"/>
    </source>
</evidence>
<dbReference type="Proteomes" id="UP000800040">
    <property type="component" value="Unassembled WGS sequence"/>
</dbReference>
<accession>A0A6A5KI30</accession>
<dbReference type="InterPro" id="IPR001810">
    <property type="entry name" value="F-box_dom"/>
</dbReference>
<protein>
    <recommendedName>
        <fullName evidence="3">F-box domain-containing protein</fullName>
    </recommendedName>
</protein>
<evidence type="ECO:0000313" key="5">
    <source>
        <dbReference type="Proteomes" id="UP000800040"/>
    </source>
</evidence>
<keyword evidence="5" id="KW-1185">Reference proteome</keyword>
<dbReference type="SUPFAM" id="SSF81383">
    <property type="entry name" value="F-box domain"/>
    <property type="match status" value="1"/>
</dbReference>
<reference evidence="4" key="1">
    <citation type="submission" date="2020-01" db="EMBL/GenBank/DDBJ databases">
        <authorList>
            <consortium name="DOE Joint Genome Institute"/>
            <person name="Haridas S."/>
            <person name="Albert R."/>
            <person name="Binder M."/>
            <person name="Bloem J."/>
            <person name="Labutti K."/>
            <person name="Salamov A."/>
            <person name="Andreopoulos B."/>
            <person name="Baker S.E."/>
            <person name="Barry K."/>
            <person name="Bills G."/>
            <person name="Bluhm B.H."/>
            <person name="Cannon C."/>
            <person name="Castanera R."/>
            <person name="Culley D.E."/>
            <person name="Daum C."/>
            <person name="Ezra D."/>
            <person name="Gonzalez J.B."/>
            <person name="Henrissat B."/>
            <person name="Kuo A."/>
            <person name="Liang C."/>
            <person name="Lipzen A."/>
            <person name="Lutzoni F."/>
            <person name="Magnuson J."/>
            <person name="Mondo S."/>
            <person name="Nolan M."/>
            <person name="Ohm R."/>
            <person name="Pangilinan J."/>
            <person name="Park H.-J."/>
            <person name="Ramirez L."/>
            <person name="Alfaro M."/>
            <person name="Sun H."/>
            <person name="Tritt A."/>
            <person name="Yoshinaga Y."/>
            <person name="Zwiers L.-H."/>
            <person name="Turgeon B.G."/>
            <person name="Goodwin S.B."/>
            <person name="Spatafora J.W."/>
            <person name="Crous P.W."/>
            <person name="Grigoriev I.V."/>
        </authorList>
    </citation>
    <scope>NUCLEOTIDE SEQUENCE</scope>
    <source>
        <strain evidence="4">P77</strain>
    </source>
</reference>
<name>A0A6A5KI30_9PLEO</name>
<feature type="domain" description="F-box" evidence="3">
    <location>
        <begin position="5"/>
        <end position="50"/>
    </location>
</feature>
<dbReference type="EMBL" id="ML975290">
    <property type="protein sequence ID" value="KAF1835192.1"/>
    <property type="molecule type" value="Genomic_DNA"/>
</dbReference>
<feature type="chain" id="PRO_5025366459" description="F-box domain-containing protein" evidence="2">
    <location>
        <begin position="28"/>
        <end position="553"/>
    </location>
</feature>
<dbReference type="AlphaFoldDB" id="A0A6A5KI30"/>
<dbReference type="Pfam" id="PF12937">
    <property type="entry name" value="F-box-like"/>
    <property type="match status" value="1"/>
</dbReference>
<sequence>MDSGISSLLRLPHELLILILSYIDVAGWKQARQTCRSLNKLAASLLFSRVHFELCGRGCESLYNISQEPALAPLVKMVVLRRVRGYRKFSSFDTWTNSIHQPGAPDDGLWSACETTYYNNKKLSDELMLYAEWVAMSAEQKEALYRAYNADREQQQEEVLDIKNTLCFRAMTTSKAKFIHPDRALDTGTANVAVRQLNKALKTLHNLSALEHEPGFLYDEEWALRWRDLYFHPYSILGNTTYEEDEDVEALQLSVALQSLACFKARDCRLKKMSLYVGGPAFATPERLQHLWDGQGHEITRLCRQLRRTSSAAAADAEAYANDATPADSELYRRELELMRLAFAGLTHLEYSVSDEEEPEGCITIAAMLAFQFLSTAKSLQKLRLAIGRLVDGILLPVYGSDERQCVTGSMLLLRNLALHAPWSQIRNIELEIATDRTTLVKFLLARKKTLRFLTLIRMSLVRLRDPRNTWEPTLTEIGQGLRLESLTIAKLTDTLDDWGPGVQPRMLFDKEDKRWENKIGTYEAYYNDSIRRIIHGEDISSLDPPQAEAEQH</sequence>
<dbReference type="CDD" id="cd09917">
    <property type="entry name" value="F-box_SF"/>
    <property type="match status" value="1"/>
</dbReference>
<dbReference type="InterPro" id="IPR036047">
    <property type="entry name" value="F-box-like_dom_sf"/>
</dbReference>
<evidence type="ECO:0000256" key="2">
    <source>
        <dbReference type="SAM" id="SignalP"/>
    </source>
</evidence>
<dbReference type="OrthoDB" id="3863059at2759"/>
<gene>
    <name evidence="4" type="ORF">BDW02DRAFT_568205</name>
</gene>
<organism evidence="4 5">
    <name type="scientific">Decorospora gaudefroyi</name>
    <dbReference type="NCBI Taxonomy" id="184978"/>
    <lineage>
        <taxon>Eukaryota</taxon>
        <taxon>Fungi</taxon>
        <taxon>Dikarya</taxon>
        <taxon>Ascomycota</taxon>
        <taxon>Pezizomycotina</taxon>
        <taxon>Dothideomycetes</taxon>
        <taxon>Pleosporomycetidae</taxon>
        <taxon>Pleosporales</taxon>
        <taxon>Pleosporineae</taxon>
        <taxon>Pleosporaceae</taxon>
        <taxon>Decorospora</taxon>
    </lineage>
</organism>
<feature type="signal peptide" evidence="2">
    <location>
        <begin position="1"/>
        <end position="27"/>
    </location>
</feature>
<dbReference type="Gene3D" id="1.20.1280.50">
    <property type="match status" value="1"/>
</dbReference>